<feature type="compositionally biased region" description="Polar residues" evidence="6">
    <location>
        <begin position="83"/>
        <end position="94"/>
    </location>
</feature>
<dbReference type="Pfam" id="PF08630">
    <property type="entry name" value="Dfp1_Him1_M"/>
    <property type="match status" value="1"/>
</dbReference>
<accession>A0A9P8PYW7</accession>
<dbReference type="GO" id="GO:1901987">
    <property type="term" value="P:regulation of cell cycle phase transition"/>
    <property type="evidence" value="ECO:0007669"/>
    <property type="project" value="TreeGrafter"/>
</dbReference>
<feature type="compositionally biased region" description="Basic and acidic residues" evidence="6">
    <location>
        <begin position="318"/>
        <end position="347"/>
    </location>
</feature>
<feature type="compositionally biased region" description="Basic residues" evidence="6">
    <location>
        <begin position="490"/>
        <end position="502"/>
    </location>
</feature>
<dbReference type="Gene3D" id="6.10.250.3410">
    <property type="entry name" value="DBF zinc finger"/>
    <property type="match status" value="1"/>
</dbReference>
<dbReference type="AlphaFoldDB" id="A0A9P8PYW7"/>
<evidence type="ECO:0000256" key="5">
    <source>
        <dbReference type="SAM" id="Coils"/>
    </source>
</evidence>
<feature type="region of interest" description="Disordered" evidence="6">
    <location>
        <begin position="1"/>
        <end position="56"/>
    </location>
</feature>
<feature type="region of interest" description="Disordered" evidence="6">
    <location>
        <begin position="288"/>
        <end position="397"/>
    </location>
</feature>
<dbReference type="Gene3D" id="3.40.50.10190">
    <property type="entry name" value="BRCT domain"/>
    <property type="match status" value="1"/>
</dbReference>
<dbReference type="Pfam" id="PF07535">
    <property type="entry name" value="zf-DBF"/>
    <property type="match status" value="1"/>
</dbReference>
<sequence length="563" mass="64632">MDQKQTGERQPMTSHTRLPLGSLPTNSPSKKRQKLTGAASSTSITKPQHSRSTASNAAISNLKNIIQQNKKSQNISHSEHQGKQSTEQLPTLQPLNDEDIRRHNQREQERRLLQQQKKQQLQQERIKAANEELDHWRVTWREIISEAQIFFQTEVETPQEEAKRKRLSKLFLRTGATVCRFFSKDVTIVITNTQKQNLPSNMLNLNSSVKIWDYVKATRFLAHLGVLDFQEQEDASLNDLIQKEKIHGPADRDPNAKKSDFHYFKYPYFLVYDARQVIKPVAVREWKTTERDPKPWPHAHRSTCGHSLFQEDSTSSHSDGKKERRRLRFEANKSYREQLREVYERRSSSRYNSSSQPPTSSPRPSSKAHSSDAHVNDLEEERYQEPPEETQQQEIETQVTPEIEHCFQTPALPPHLDNGLKLPRQDTIIASNQYAGDGLLQASGFNASNAVSQQAADFQSKNGLAPSMTSNPSKAVHSLQRQVLEDNTKKKQSSSKKLSSKSKAKEEKKEKVPGYCENCKVGFDDFDEHILIQVHRDFATNDSNFEQIDLLIDELQKCINNKC</sequence>
<feature type="region of interest" description="Disordered" evidence="6">
    <location>
        <begin position="69"/>
        <end position="97"/>
    </location>
</feature>
<keyword evidence="1" id="KW-0479">Metal-binding</keyword>
<dbReference type="GO" id="GO:0003676">
    <property type="term" value="F:nucleic acid binding"/>
    <property type="evidence" value="ECO:0007669"/>
    <property type="project" value="InterPro"/>
</dbReference>
<reference evidence="8" key="2">
    <citation type="submission" date="2021-01" db="EMBL/GenBank/DDBJ databases">
        <authorList>
            <person name="Schikora-Tamarit M.A."/>
        </authorList>
    </citation>
    <scope>NUCLEOTIDE SEQUENCE</scope>
    <source>
        <strain evidence="8">CBS2887</strain>
    </source>
</reference>
<keyword evidence="9" id="KW-1185">Reference proteome</keyword>
<evidence type="ECO:0000313" key="8">
    <source>
        <dbReference type="EMBL" id="KAH3680692.1"/>
    </source>
</evidence>
<keyword evidence="3" id="KW-0862">Zinc</keyword>
<dbReference type="InterPro" id="IPR013939">
    <property type="entry name" value="Regulatory_Dfp1/Him1"/>
</dbReference>
<feature type="coiled-coil region" evidence="5">
    <location>
        <begin position="103"/>
        <end position="132"/>
    </location>
</feature>
<keyword evidence="2 4" id="KW-0863">Zinc-finger</keyword>
<feature type="compositionally biased region" description="Low complexity" evidence="6">
    <location>
        <begin position="349"/>
        <end position="368"/>
    </location>
</feature>
<keyword evidence="5" id="KW-0175">Coiled coil</keyword>
<feature type="domain" description="DBF4-type" evidence="7">
    <location>
        <begin position="509"/>
        <end position="558"/>
    </location>
</feature>
<dbReference type="OrthoDB" id="21380at2759"/>
<dbReference type="SMART" id="SM00586">
    <property type="entry name" value="ZnF_DBF"/>
    <property type="match status" value="1"/>
</dbReference>
<feature type="compositionally biased region" description="Polar residues" evidence="6">
    <location>
        <begin position="38"/>
        <end position="56"/>
    </location>
</feature>
<evidence type="ECO:0000313" key="9">
    <source>
        <dbReference type="Proteomes" id="UP000774326"/>
    </source>
</evidence>
<dbReference type="InterPro" id="IPR055116">
    <property type="entry name" value="DBF4_BRCT"/>
</dbReference>
<feature type="compositionally biased region" description="Polar residues" evidence="6">
    <location>
        <begin position="461"/>
        <end position="473"/>
    </location>
</feature>
<dbReference type="Proteomes" id="UP000774326">
    <property type="component" value="Unassembled WGS sequence"/>
</dbReference>
<dbReference type="GO" id="GO:0043539">
    <property type="term" value="F:protein serine/threonine kinase activator activity"/>
    <property type="evidence" value="ECO:0007669"/>
    <property type="project" value="TreeGrafter"/>
</dbReference>
<dbReference type="PANTHER" id="PTHR15375">
    <property type="entry name" value="ACTIVATOR OF S-PHASE KINASE-RELATED"/>
    <property type="match status" value="1"/>
</dbReference>
<gene>
    <name evidence="8" type="ORF">WICPIJ_008156</name>
</gene>
<reference evidence="8" key="1">
    <citation type="journal article" date="2021" name="Open Biol.">
        <title>Shared evolutionary footprints suggest mitochondrial oxidative damage underlies multiple complex I losses in fungi.</title>
        <authorList>
            <person name="Schikora-Tamarit M.A."/>
            <person name="Marcet-Houben M."/>
            <person name="Nosek J."/>
            <person name="Gabaldon T."/>
        </authorList>
    </citation>
    <scope>NUCLEOTIDE SEQUENCE</scope>
    <source>
        <strain evidence="8">CBS2887</strain>
    </source>
</reference>
<evidence type="ECO:0000256" key="6">
    <source>
        <dbReference type="SAM" id="MobiDB-lite"/>
    </source>
</evidence>
<dbReference type="EMBL" id="JAEUBG010004683">
    <property type="protein sequence ID" value="KAH3680692.1"/>
    <property type="molecule type" value="Genomic_DNA"/>
</dbReference>
<dbReference type="FunFam" id="6.10.250.3410:FF:000001">
    <property type="entry name" value="Protein DBF4 homolog A"/>
    <property type="match status" value="1"/>
</dbReference>
<dbReference type="GO" id="GO:0031431">
    <property type="term" value="C:Dbf4-dependent protein kinase complex"/>
    <property type="evidence" value="ECO:0007669"/>
    <property type="project" value="TreeGrafter"/>
</dbReference>
<feature type="compositionally biased region" description="Basic and acidic residues" evidence="6">
    <location>
        <begin position="369"/>
        <end position="385"/>
    </location>
</feature>
<dbReference type="InterPro" id="IPR036420">
    <property type="entry name" value="BRCT_dom_sf"/>
</dbReference>
<evidence type="ECO:0000256" key="2">
    <source>
        <dbReference type="ARBA" id="ARBA00022771"/>
    </source>
</evidence>
<protein>
    <recommendedName>
        <fullName evidence="7">DBF4-type domain-containing protein</fullName>
    </recommendedName>
</protein>
<dbReference type="PROSITE" id="PS51265">
    <property type="entry name" value="ZF_DBF4"/>
    <property type="match status" value="1"/>
</dbReference>
<evidence type="ECO:0000256" key="4">
    <source>
        <dbReference type="PROSITE-ProRule" id="PRU00600"/>
    </source>
</evidence>
<evidence type="ECO:0000256" key="3">
    <source>
        <dbReference type="ARBA" id="ARBA00022833"/>
    </source>
</evidence>
<evidence type="ECO:0000256" key="1">
    <source>
        <dbReference type="ARBA" id="ARBA00022723"/>
    </source>
</evidence>
<dbReference type="Pfam" id="PF22437">
    <property type="entry name" value="DBF4_BRCT"/>
    <property type="match status" value="1"/>
</dbReference>
<feature type="region of interest" description="Disordered" evidence="6">
    <location>
        <begin position="461"/>
        <end position="509"/>
    </location>
</feature>
<evidence type="ECO:0000259" key="7">
    <source>
        <dbReference type="PROSITE" id="PS51265"/>
    </source>
</evidence>
<dbReference type="InterPro" id="IPR006572">
    <property type="entry name" value="Znf_DBF"/>
</dbReference>
<dbReference type="GO" id="GO:0008270">
    <property type="term" value="F:zinc ion binding"/>
    <property type="evidence" value="ECO:0007669"/>
    <property type="project" value="UniProtKB-KW"/>
</dbReference>
<dbReference type="GO" id="GO:0010571">
    <property type="term" value="P:positive regulation of nuclear cell cycle DNA replication"/>
    <property type="evidence" value="ECO:0007669"/>
    <property type="project" value="TreeGrafter"/>
</dbReference>
<proteinExistence type="predicted"/>
<dbReference type="InterPro" id="IPR051590">
    <property type="entry name" value="Replication_Regulatory_Kinase"/>
</dbReference>
<comment type="caution">
    <text evidence="8">The sequence shown here is derived from an EMBL/GenBank/DDBJ whole genome shotgun (WGS) entry which is preliminary data.</text>
</comment>
<dbReference type="PANTHER" id="PTHR15375:SF26">
    <property type="entry name" value="PROTEIN CHIFFON"/>
    <property type="match status" value="1"/>
</dbReference>
<dbReference type="InterPro" id="IPR038545">
    <property type="entry name" value="Znf_DBF_sf"/>
</dbReference>
<name>A0A9P8PYW7_WICPI</name>
<organism evidence="8 9">
    <name type="scientific">Wickerhamomyces pijperi</name>
    <name type="common">Yeast</name>
    <name type="synonym">Pichia pijperi</name>
    <dbReference type="NCBI Taxonomy" id="599730"/>
    <lineage>
        <taxon>Eukaryota</taxon>
        <taxon>Fungi</taxon>
        <taxon>Dikarya</taxon>
        <taxon>Ascomycota</taxon>
        <taxon>Saccharomycotina</taxon>
        <taxon>Saccharomycetes</taxon>
        <taxon>Phaffomycetales</taxon>
        <taxon>Wickerhamomycetaceae</taxon>
        <taxon>Wickerhamomyces</taxon>
    </lineage>
</organism>